<reference evidence="2" key="1">
    <citation type="submission" date="2021-02" db="EMBL/GenBank/DDBJ databases">
        <authorList>
            <person name="Nowell W R."/>
        </authorList>
    </citation>
    <scope>NUCLEOTIDE SEQUENCE</scope>
</reference>
<dbReference type="AlphaFoldDB" id="A0A8S2QKP5"/>
<dbReference type="Gene3D" id="3.80.10.10">
    <property type="entry name" value="Ribonuclease Inhibitor"/>
    <property type="match status" value="1"/>
</dbReference>
<protein>
    <recommendedName>
        <fullName evidence="1">F-box domain-containing protein</fullName>
    </recommendedName>
</protein>
<gene>
    <name evidence="2" type="ORF">SMN809_LOCUS18188</name>
</gene>
<proteinExistence type="predicted"/>
<evidence type="ECO:0000259" key="1">
    <source>
        <dbReference type="PROSITE" id="PS50181"/>
    </source>
</evidence>
<evidence type="ECO:0000313" key="2">
    <source>
        <dbReference type="EMBL" id="CAF4119035.1"/>
    </source>
</evidence>
<dbReference type="InterPro" id="IPR032675">
    <property type="entry name" value="LRR_dom_sf"/>
</dbReference>
<comment type="caution">
    <text evidence="2">The sequence shown here is derived from an EMBL/GenBank/DDBJ whole genome shotgun (WGS) entry which is preliminary data.</text>
</comment>
<accession>A0A8S2QKP5</accession>
<feature type="domain" description="F-box" evidence="1">
    <location>
        <begin position="5"/>
        <end position="52"/>
    </location>
</feature>
<dbReference type="PROSITE" id="PS50181">
    <property type="entry name" value="FBOX"/>
    <property type="match status" value="1"/>
</dbReference>
<dbReference type="Proteomes" id="UP000676336">
    <property type="component" value="Unassembled WGS sequence"/>
</dbReference>
<dbReference type="InterPro" id="IPR001810">
    <property type="entry name" value="F-box_dom"/>
</dbReference>
<organism evidence="2 3">
    <name type="scientific">Rotaria magnacalcarata</name>
    <dbReference type="NCBI Taxonomy" id="392030"/>
    <lineage>
        <taxon>Eukaryota</taxon>
        <taxon>Metazoa</taxon>
        <taxon>Spiralia</taxon>
        <taxon>Gnathifera</taxon>
        <taxon>Rotifera</taxon>
        <taxon>Eurotatoria</taxon>
        <taxon>Bdelloidea</taxon>
        <taxon>Philodinida</taxon>
        <taxon>Philodinidae</taxon>
        <taxon>Rotaria</taxon>
    </lineage>
</organism>
<evidence type="ECO:0000313" key="3">
    <source>
        <dbReference type="Proteomes" id="UP000676336"/>
    </source>
</evidence>
<dbReference type="EMBL" id="CAJOBI010008670">
    <property type="protein sequence ID" value="CAF4119035.1"/>
    <property type="molecule type" value="Genomic_DNA"/>
</dbReference>
<sequence>MEDSFIQLNDLPDEMLMMIFKKLSNIEVLDSLIDVNRRLTQIVSDSTFTNHLAVMKSLPNGHIYPLDDSILDRFCLQILPEIHRKIKWFDLESTSMERVLLATNYPNLTGLSLYNIHEETLTHLFTAFTNLQHLKFGSSSSSCPRLSFYNTCPFLNSSNLLELHVNLETFNDCLYLCDGRFNQLHTLDVNILRIQSSNVILNNAENLPALKCFSLSSSNHTFEYDELILPLLHRMLNLEKLHLYLFICGRETFIDGNEMKFSIVNHLNHLNTFTFNIYSFIDFNSEINLLPSNEHIQKSFRNFQYSQTSSFVDYFPKFEVGQCHIYSHPYPLEHFDTITNNFSGGTFQFVRKILLFDERPFEHEFFLQISQSFPVLQKLSVVNRTRQNNKLLRRSKTVSRNLSIIEFPHLTELDLTAVHLDYVKQFLFDTKTCLPNDVRFIVYHRLVRKATRNFTRNTTKQNYSKVNLILFYKI</sequence>
<name>A0A8S2QKP5_9BILA</name>